<organism evidence="4 5">
    <name type="scientific">Candidatus Viridilinea halotolerans</name>
    <dbReference type="NCBI Taxonomy" id="2491704"/>
    <lineage>
        <taxon>Bacteria</taxon>
        <taxon>Bacillati</taxon>
        <taxon>Chloroflexota</taxon>
        <taxon>Chloroflexia</taxon>
        <taxon>Chloroflexales</taxon>
        <taxon>Chloroflexineae</taxon>
        <taxon>Oscillochloridaceae</taxon>
        <taxon>Candidatus Viridilinea</taxon>
    </lineage>
</organism>
<dbReference type="PROSITE" id="PS50006">
    <property type="entry name" value="FHA_DOMAIN"/>
    <property type="match status" value="1"/>
</dbReference>
<sequence>MTTDFAFDGDESAAGGGAAPLRLDVLGPQGETLRSVTLPEGVLTVGAAGGNQLVLEGEGVGRYHLRLSLAGSELTVTDLGTRGGTQLNDQPLPPQMAIPVPAGATLRLGPFRLRLGQTQQKSQTATTTALPTENVSSDLSLAIADGRETLEITPGQMTVAVLTLSNRGDQDAQVRLAVEGVPEVWLNLPDAPVALPAGSIVNLTLQIQVPREAASRAGEYPLIIRARERGLGGQVCTVTARWTILPFAESHVDLRPRKRMVRGTATADYSLMLDNAGNQAESYTISVGEDEPALDYQLDHDRITLQPGGHAAIQLGVQARENPSGEQQTYNFTVQIRPLASPQPLVAAAQLGQQRPIARWVFPAILLALLALFGLGMLLWDLTRAGQAVATNGPQGGLTQEPTDALLGPTIGRSEINIEEALAGTQTAMAMLSQMDQQATEFAEQLAAVRTESNPTLEALAMALEEAQAVAAAAAAAAAEAATGGNSANGGGGSSNGGGGGSGDNGGAAAPAPAPAPPPPTPEPPSPTPTVTPTPSPTPSPSTSVIPSPTTTGTATATPTLVASSLRMRFSVPVVGGVRPTDKLPAFVIELIDVNGTRVTDIPGEVALRIADASVCTRANSVELKGLSSVRFIDGLATFQDIQIDCVGNNYVLQASTSSGPAAIRSEPFSIIEGLATHLAFAVTPNQTRAGEALKIQVANEPGPVLVRAVDEFGNSARVASGVAVSIDAASGPDGPGALAAGSVVSAPLDPTTRTASFSNLRLNRAGTYTLRAQSGQISNPAISNPFIVQANQLVFVPATPLSVVAAAPLEVRVAARDVTNQVDQTFALPLVLTLFDSSDQQVQQVQLSANAGEALFRFNAPARSGTYRITAEGAGYNVITRNLAVSANGLSFVNQPRTTRSGENLAVTDRPAGEIRIQATDAQGNDQQLTGMLTLELLGGPNEPQTGFRQVTNPAPPPSAPESPSPTPTGTQTPQVQFVRTLTVSMTNGLATIPNLRIDRAAQGYQLRASINGLTATSNAFQVTGNQLRLSGLQERYRAEQNLGTLTVEVLDSLGLPDRTRSGDVRLTLQQHGTAAAHLIRQGSTQPVSELLRPMSAGQLILSDLSINTLSQNQPYSFALSFDGLTATSTPFLVGANQLLLGTQPDNVRVGDTIVPMSIRATDSQGTLDTTFAEPVQITLLDSTLNNGLQGQLALNGTTALNFGGGTITANNLSVNRIGREYRLRATAAGLVVTSNPFNATANQLRFTTQPLPGPYIAGTDLIQVVVRASDAFGNGDATFTAPISIWLTDETPLVGTGSGGVEMEDTITINPTNGSASFSDLRIMDTGENYRFQASGGGFTTEPSSPFSVRSNVARRLDLGMPTHCLTTCPYPYIRYPDIRVLDEWDNVVEDWNYPLDAAVDPVIAVDASGIFSWLSDGQGFWYGYVVSSYLSDPITITIRLTTTDGVVTLEEEVTIPALPLP</sequence>
<keyword evidence="2" id="KW-0472">Membrane</keyword>
<name>A0A426TSD4_9CHLR</name>
<evidence type="ECO:0000256" key="2">
    <source>
        <dbReference type="SAM" id="Phobius"/>
    </source>
</evidence>
<proteinExistence type="predicted"/>
<dbReference type="SUPFAM" id="SSF49879">
    <property type="entry name" value="SMAD/FHA domain"/>
    <property type="match status" value="1"/>
</dbReference>
<dbReference type="InterPro" id="IPR008984">
    <property type="entry name" value="SMAD_FHA_dom_sf"/>
</dbReference>
<feature type="transmembrane region" description="Helical" evidence="2">
    <location>
        <begin position="360"/>
        <end position="380"/>
    </location>
</feature>
<dbReference type="Gene3D" id="2.60.40.10">
    <property type="entry name" value="Immunoglobulins"/>
    <property type="match status" value="1"/>
</dbReference>
<dbReference type="Pfam" id="PF16697">
    <property type="entry name" value="Yop-YscD_cpl"/>
    <property type="match status" value="1"/>
</dbReference>
<reference evidence="4 5" key="1">
    <citation type="submission" date="2018-12" db="EMBL/GenBank/DDBJ databases">
        <title>Genome Sequence of Candidatus Viridilinea halotolerans isolated from saline sulfide-rich spring.</title>
        <authorList>
            <person name="Grouzdev D.S."/>
            <person name="Burganskaya E.I."/>
            <person name="Krutkina M.S."/>
            <person name="Sukhacheva M.V."/>
            <person name="Gorlenko V.M."/>
        </authorList>
    </citation>
    <scope>NUCLEOTIDE SEQUENCE [LARGE SCALE GENOMIC DNA]</scope>
    <source>
        <strain evidence="4">Chok-6</strain>
    </source>
</reference>
<comment type="caution">
    <text evidence="4">The sequence shown here is derived from an EMBL/GenBank/DDBJ whole genome shotgun (WGS) entry which is preliminary data.</text>
</comment>
<feature type="region of interest" description="Disordered" evidence="1">
    <location>
        <begin position="483"/>
        <end position="556"/>
    </location>
</feature>
<protein>
    <submittedName>
        <fullName evidence="4">FHA domain-containing protein</fullName>
    </submittedName>
</protein>
<evidence type="ECO:0000313" key="4">
    <source>
        <dbReference type="EMBL" id="RRR66882.1"/>
    </source>
</evidence>
<feature type="domain" description="FHA" evidence="3">
    <location>
        <begin position="43"/>
        <end position="92"/>
    </location>
</feature>
<feature type="compositionally biased region" description="Low complexity" evidence="1">
    <location>
        <begin position="541"/>
        <end position="556"/>
    </location>
</feature>
<dbReference type="CDD" id="cd00060">
    <property type="entry name" value="FHA"/>
    <property type="match status" value="1"/>
</dbReference>
<evidence type="ECO:0000256" key="1">
    <source>
        <dbReference type="SAM" id="MobiDB-lite"/>
    </source>
</evidence>
<dbReference type="Proteomes" id="UP000280307">
    <property type="component" value="Unassembled WGS sequence"/>
</dbReference>
<dbReference type="InterPro" id="IPR000253">
    <property type="entry name" value="FHA_dom"/>
</dbReference>
<dbReference type="InterPro" id="IPR032030">
    <property type="entry name" value="YscD_cytoplasmic_dom"/>
</dbReference>
<evidence type="ECO:0000313" key="5">
    <source>
        <dbReference type="Proteomes" id="UP000280307"/>
    </source>
</evidence>
<feature type="region of interest" description="Disordered" evidence="1">
    <location>
        <begin position="938"/>
        <end position="974"/>
    </location>
</feature>
<feature type="compositionally biased region" description="Gly residues" evidence="1">
    <location>
        <begin position="487"/>
        <end position="506"/>
    </location>
</feature>
<dbReference type="PANTHER" id="PTHR45725:SF1">
    <property type="entry name" value="DISHEVELLED ASSOCIATED ACTIVATOR OF MORPHOGENESIS, ISOFORM D"/>
    <property type="match status" value="1"/>
</dbReference>
<feature type="compositionally biased region" description="Pro residues" evidence="1">
    <location>
        <begin position="955"/>
        <end position="968"/>
    </location>
</feature>
<dbReference type="EMBL" id="RSAS01000823">
    <property type="protein sequence ID" value="RRR66882.1"/>
    <property type="molecule type" value="Genomic_DNA"/>
</dbReference>
<feature type="compositionally biased region" description="Pro residues" evidence="1">
    <location>
        <begin position="512"/>
        <end position="540"/>
    </location>
</feature>
<keyword evidence="2" id="KW-0812">Transmembrane</keyword>
<dbReference type="Gene3D" id="2.60.200.20">
    <property type="match status" value="1"/>
</dbReference>
<accession>A0A426TSD4</accession>
<gene>
    <name evidence="4" type="ORF">EI684_19890</name>
</gene>
<dbReference type="PANTHER" id="PTHR45725">
    <property type="entry name" value="FORMIN HOMOLOGY 2 FAMILY MEMBER"/>
    <property type="match status" value="1"/>
</dbReference>
<evidence type="ECO:0000259" key="3">
    <source>
        <dbReference type="PROSITE" id="PS50006"/>
    </source>
</evidence>
<keyword evidence="2" id="KW-1133">Transmembrane helix</keyword>
<dbReference type="InterPro" id="IPR013783">
    <property type="entry name" value="Ig-like_fold"/>
</dbReference>
<dbReference type="InterPro" id="IPR051425">
    <property type="entry name" value="Formin_Homology"/>
</dbReference>